<gene>
    <name evidence="1" type="ORF">DAD186_08960</name>
</gene>
<organism evidence="1 2">
    <name type="scientific">Dermabacter vaginalis</name>
    <dbReference type="NCBI Taxonomy" id="1630135"/>
    <lineage>
        <taxon>Bacteria</taxon>
        <taxon>Bacillati</taxon>
        <taxon>Actinomycetota</taxon>
        <taxon>Actinomycetes</taxon>
        <taxon>Micrococcales</taxon>
        <taxon>Dermabacteraceae</taxon>
        <taxon>Dermabacter</taxon>
    </lineage>
</organism>
<dbReference type="Proteomes" id="UP000092596">
    <property type="component" value="Chromosome"/>
</dbReference>
<reference evidence="1 2" key="1">
    <citation type="submission" date="2015-06" db="EMBL/GenBank/DDBJ databases">
        <title>Investigation of pathophysiology for high-risk pregnancy and development of treatment modality based on it.</title>
        <authorList>
            <person name="Kim B.-C."/>
            <person name="Lim S."/>
        </authorList>
    </citation>
    <scope>NUCLEOTIDE SEQUENCE [LARGE SCALE GENOMIC DNA]</scope>
    <source>
        <strain evidence="1 2">AD1-86</strain>
    </source>
</reference>
<evidence type="ECO:0000313" key="2">
    <source>
        <dbReference type="Proteomes" id="UP000092596"/>
    </source>
</evidence>
<dbReference type="STRING" id="1630135.DAD186_08960"/>
<proteinExistence type="predicted"/>
<dbReference type="KEGG" id="dva:DAD186_08960"/>
<protein>
    <submittedName>
        <fullName evidence="1">Uncharacterized protein</fullName>
    </submittedName>
</protein>
<sequence>MIPVVRGRAPYGDLLWIKPATTPIFTQFEQGAHHGSA</sequence>
<evidence type="ECO:0000313" key="1">
    <source>
        <dbReference type="EMBL" id="ANP27446.1"/>
    </source>
</evidence>
<dbReference type="AlphaFoldDB" id="A0A1B0ZHM3"/>
<name>A0A1B0ZHM3_9MICO</name>
<accession>A0A1B0ZHM3</accession>
<dbReference type="EMBL" id="CP012117">
    <property type="protein sequence ID" value="ANP27446.1"/>
    <property type="molecule type" value="Genomic_DNA"/>
</dbReference>